<gene>
    <name evidence="1" type="ORF">SAMN05445850_4989</name>
</gene>
<name>A0A1H1JK28_9BURK</name>
<dbReference type="GO" id="GO:0032259">
    <property type="term" value="P:methylation"/>
    <property type="evidence" value="ECO:0007669"/>
    <property type="project" value="UniProtKB-KW"/>
</dbReference>
<evidence type="ECO:0000313" key="1">
    <source>
        <dbReference type="EMBL" id="SDR50079.1"/>
    </source>
</evidence>
<dbReference type="STRING" id="157910.SAMN05445850_4989"/>
<dbReference type="GO" id="GO:0008168">
    <property type="term" value="F:methyltransferase activity"/>
    <property type="evidence" value="ECO:0007669"/>
    <property type="project" value="UniProtKB-KW"/>
</dbReference>
<keyword evidence="2" id="KW-1185">Reference proteome</keyword>
<dbReference type="Pfam" id="PF13578">
    <property type="entry name" value="Methyltransf_24"/>
    <property type="match status" value="1"/>
</dbReference>
<sequence>MYDILKMPLRYVSRSLRYIIRSEINSSWAHRDQDIQAGLQRKALEETIDYVERNMPGVDSVTSSNELLSKGLSLVKGDGLICEFGVFSGRSINHIASHVNTEVYGFDSFEGLPERWRDGYGQGFFKVDRLPKVSKNVVLIKGWFDKTLPDFVKSQSKAVAFLHIDCDLYSSTKTIFDNLGEKIKPGCVIVFDEYFNYPGWKEGEIKAFHEFLETHHLKYEYIGYNAKHEQAAVVIKAPA</sequence>
<evidence type="ECO:0000313" key="2">
    <source>
        <dbReference type="Proteomes" id="UP000199365"/>
    </source>
</evidence>
<accession>A0A1H1JK28</accession>
<dbReference type="EMBL" id="FNKX01000002">
    <property type="protein sequence ID" value="SDR50079.1"/>
    <property type="molecule type" value="Genomic_DNA"/>
</dbReference>
<dbReference type="InterPro" id="IPR008884">
    <property type="entry name" value="TylF_MeTrfase"/>
</dbReference>
<dbReference type="Gene3D" id="3.40.50.150">
    <property type="entry name" value="Vaccinia Virus protein VP39"/>
    <property type="match status" value="1"/>
</dbReference>
<dbReference type="Proteomes" id="UP000199365">
    <property type="component" value="Unassembled WGS sequence"/>
</dbReference>
<dbReference type="InterPro" id="IPR029063">
    <property type="entry name" value="SAM-dependent_MTases_sf"/>
</dbReference>
<organism evidence="1 2">
    <name type="scientific">Paraburkholderia tuberum</name>
    <dbReference type="NCBI Taxonomy" id="157910"/>
    <lineage>
        <taxon>Bacteria</taxon>
        <taxon>Pseudomonadati</taxon>
        <taxon>Pseudomonadota</taxon>
        <taxon>Betaproteobacteria</taxon>
        <taxon>Burkholderiales</taxon>
        <taxon>Burkholderiaceae</taxon>
        <taxon>Paraburkholderia</taxon>
    </lineage>
</organism>
<protein>
    <submittedName>
        <fullName evidence="1">Macrocin-O-methyltransferase (TylF)</fullName>
    </submittedName>
</protein>
<reference evidence="2" key="1">
    <citation type="submission" date="2016-10" db="EMBL/GenBank/DDBJ databases">
        <authorList>
            <person name="Varghese N."/>
            <person name="Submissions S."/>
        </authorList>
    </citation>
    <scope>NUCLEOTIDE SEQUENCE [LARGE SCALE GENOMIC DNA]</scope>
    <source>
        <strain evidence="2">DUS833</strain>
    </source>
</reference>
<keyword evidence="1" id="KW-0808">Transferase</keyword>
<dbReference type="PANTHER" id="PTHR40036:SF1">
    <property type="entry name" value="MACROCIN O-METHYLTRANSFERASE"/>
    <property type="match status" value="1"/>
</dbReference>
<dbReference type="SUPFAM" id="SSF53335">
    <property type="entry name" value="S-adenosyl-L-methionine-dependent methyltransferases"/>
    <property type="match status" value="1"/>
</dbReference>
<keyword evidence="1" id="KW-0489">Methyltransferase</keyword>
<dbReference type="PANTHER" id="PTHR40036">
    <property type="entry name" value="MACROCIN O-METHYLTRANSFERASE"/>
    <property type="match status" value="1"/>
</dbReference>
<proteinExistence type="predicted"/>
<dbReference type="AlphaFoldDB" id="A0A1H1JK28"/>